<sequence>MSKDKTEVPVPKGLITPEQAKVLDTAYNSRHTLISEKLLGRPDNRSTWYALENIEAYLVYAKNQAKALGYTLDGIRIYEGAYPAEQKEEGYTTMFIMPTGVSDTCKTKSLKSDPSDSEDIPGGNGLNMGSGGVPPEANYPQ</sequence>
<proteinExistence type="predicted"/>
<protein>
    <submittedName>
        <fullName evidence="2">Uncharacterized protein</fullName>
    </submittedName>
</protein>
<evidence type="ECO:0000256" key="1">
    <source>
        <dbReference type="SAM" id="MobiDB-lite"/>
    </source>
</evidence>
<reference evidence="2 3" key="1">
    <citation type="submission" date="2019-07" db="EMBL/GenBank/DDBJ databases">
        <title>Genome sequencing for Formosa sp. PS13.</title>
        <authorList>
            <person name="Park S.-J."/>
        </authorList>
    </citation>
    <scope>NUCLEOTIDE SEQUENCE [LARGE SCALE GENOMIC DNA]</scope>
    <source>
        <strain evidence="2 3">PS13</strain>
    </source>
</reference>
<dbReference type="KEGG" id="fop:FNB79_08445"/>
<feature type="compositionally biased region" description="Gly residues" evidence="1">
    <location>
        <begin position="122"/>
        <end position="132"/>
    </location>
</feature>
<dbReference type="Proteomes" id="UP000319209">
    <property type="component" value="Chromosome"/>
</dbReference>
<organism evidence="2 3">
    <name type="scientific">Formosa sediminum</name>
    <dbReference type="NCBI Taxonomy" id="2594004"/>
    <lineage>
        <taxon>Bacteria</taxon>
        <taxon>Pseudomonadati</taxon>
        <taxon>Bacteroidota</taxon>
        <taxon>Flavobacteriia</taxon>
        <taxon>Flavobacteriales</taxon>
        <taxon>Flavobacteriaceae</taxon>
        <taxon>Formosa</taxon>
    </lineage>
</organism>
<keyword evidence="3" id="KW-1185">Reference proteome</keyword>
<dbReference type="EMBL" id="CP041637">
    <property type="protein sequence ID" value="QDO94010.1"/>
    <property type="molecule type" value="Genomic_DNA"/>
</dbReference>
<accession>A0A516GRL6</accession>
<dbReference type="OrthoDB" id="1440507at2"/>
<dbReference type="AlphaFoldDB" id="A0A516GRL6"/>
<evidence type="ECO:0000313" key="2">
    <source>
        <dbReference type="EMBL" id="QDO94010.1"/>
    </source>
</evidence>
<gene>
    <name evidence="2" type="ORF">FNB79_08445</name>
</gene>
<feature type="region of interest" description="Disordered" evidence="1">
    <location>
        <begin position="105"/>
        <end position="141"/>
    </location>
</feature>
<name>A0A516GRL6_9FLAO</name>
<evidence type="ECO:0000313" key="3">
    <source>
        <dbReference type="Proteomes" id="UP000319209"/>
    </source>
</evidence>
<dbReference type="RefSeq" id="WP_143380899.1">
    <property type="nucleotide sequence ID" value="NZ_CP041637.1"/>
</dbReference>